<organism evidence="5 6">
    <name type="scientific">Cinara cedri</name>
    <dbReference type="NCBI Taxonomy" id="506608"/>
    <lineage>
        <taxon>Eukaryota</taxon>
        <taxon>Metazoa</taxon>
        <taxon>Ecdysozoa</taxon>
        <taxon>Arthropoda</taxon>
        <taxon>Hexapoda</taxon>
        <taxon>Insecta</taxon>
        <taxon>Pterygota</taxon>
        <taxon>Neoptera</taxon>
        <taxon>Paraneoptera</taxon>
        <taxon>Hemiptera</taxon>
        <taxon>Sternorrhyncha</taxon>
        <taxon>Aphidomorpha</taxon>
        <taxon>Aphidoidea</taxon>
        <taxon>Aphididae</taxon>
        <taxon>Lachninae</taxon>
        <taxon>Cinara</taxon>
    </lineage>
</organism>
<dbReference type="Pfam" id="PF07679">
    <property type="entry name" value="I-set"/>
    <property type="match status" value="2"/>
</dbReference>
<dbReference type="PROSITE" id="PS50853">
    <property type="entry name" value="FN3"/>
    <property type="match status" value="1"/>
</dbReference>
<gene>
    <name evidence="5" type="ORF">CINCED_3A013250</name>
</gene>
<dbReference type="EMBL" id="CABPRJ010000001">
    <property type="protein sequence ID" value="VVC24118.1"/>
    <property type="molecule type" value="Genomic_DNA"/>
</dbReference>
<dbReference type="GO" id="GO:0030154">
    <property type="term" value="P:cell differentiation"/>
    <property type="evidence" value="ECO:0007669"/>
    <property type="project" value="UniProtKB-ARBA"/>
</dbReference>
<dbReference type="SUPFAM" id="SSF48726">
    <property type="entry name" value="Immunoglobulin"/>
    <property type="match status" value="3"/>
</dbReference>
<reference evidence="5 6" key="1">
    <citation type="submission" date="2019-08" db="EMBL/GenBank/DDBJ databases">
        <authorList>
            <person name="Alioto T."/>
            <person name="Alioto T."/>
            <person name="Gomez Garrido J."/>
        </authorList>
    </citation>
    <scope>NUCLEOTIDE SEQUENCE [LARGE SCALE GENOMIC DNA]</scope>
</reference>
<protein>
    <submittedName>
        <fullName evidence="5">Fibronectin type III,Immunoglobulin subtype,Immunoglobulin-like domain,Immunoglobulin-like</fullName>
    </submittedName>
</protein>
<dbReference type="InterPro" id="IPR003961">
    <property type="entry name" value="FN3_dom"/>
</dbReference>
<dbReference type="InterPro" id="IPR050958">
    <property type="entry name" value="Cell_Adh-Cytoskel_Orgn"/>
</dbReference>
<dbReference type="PROSITE" id="PS50835">
    <property type="entry name" value="IG_LIKE"/>
    <property type="match status" value="3"/>
</dbReference>
<dbReference type="GO" id="GO:0005886">
    <property type="term" value="C:plasma membrane"/>
    <property type="evidence" value="ECO:0007669"/>
    <property type="project" value="TreeGrafter"/>
</dbReference>
<dbReference type="PANTHER" id="PTHR45080:SF33">
    <property type="entry name" value="IG-LIKE DOMAIN-CONTAINING PROTEIN"/>
    <property type="match status" value="1"/>
</dbReference>
<dbReference type="Pfam" id="PF13927">
    <property type="entry name" value="Ig_3"/>
    <property type="match status" value="1"/>
</dbReference>
<keyword evidence="1" id="KW-0677">Repeat</keyword>
<dbReference type="SMART" id="SM00408">
    <property type="entry name" value="IGc2"/>
    <property type="match status" value="3"/>
</dbReference>
<dbReference type="CDD" id="cd00096">
    <property type="entry name" value="Ig"/>
    <property type="match status" value="1"/>
</dbReference>
<dbReference type="FunFam" id="2.60.40.10:FF:001233">
    <property type="entry name" value="Uncharacterized protein, isoform B"/>
    <property type="match status" value="1"/>
</dbReference>
<accession>A0A5E4LZL9</accession>
<dbReference type="InterPro" id="IPR003599">
    <property type="entry name" value="Ig_sub"/>
</dbReference>
<name>A0A5E4LZL9_9HEMI</name>
<evidence type="ECO:0000256" key="1">
    <source>
        <dbReference type="ARBA" id="ARBA00022737"/>
    </source>
</evidence>
<dbReference type="InterPro" id="IPR007110">
    <property type="entry name" value="Ig-like_dom"/>
</dbReference>
<dbReference type="Proteomes" id="UP000325440">
    <property type="component" value="Unassembled WGS sequence"/>
</dbReference>
<dbReference type="InterPro" id="IPR013098">
    <property type="entry name" value="Ig_I-set"/>
</dbReference>
<dbReference type="Gene3D" id="2.60.40.10">
    <property type="entry name" value="Immunoglobulins"/>
    <property type="match status" value="4"/>
</dbReference>
<dbReference type="InterPro" id="IPR036179">
    <property type="entry name" value="Ig-like_dom_sf"/>
</dbReference>
<keyword evidence="2" id="KW-0393">Immunoglobulin domain</keyword>
<evidence type="ECO:0000313" key="5">
    <source>
        <dbReference type="EMBL" id="VVC24118.1"/>
    </source>
</evidence>
<feature type="domain" description="Ig-like" evidence="3">
    <location>
        <begin position="209"/>
        <end position="297"/>
    </location>
</feature>
<dbReference type="GO" id="GO:0009653">
    <property type="term" value="P:anatomical structure morphogenesis"/>
    <property type="evidence" value="ECO:0007669"/>
    <property type="project" value="UniProtKB-ARBA"/>
</dbReference>
<sequence>MSIDWRDLENSEMFVSDDNKIPKFLNKPGAYKVVTKDTIVLPCEVYNPENFVLAWKKGIAILTAGTTKVTPEERIRIVEGYNLEIRNAQVNDAGNYICQIGTLDPVELKHTLQILIPPRIISLTANGKVSAKKGSDVTLQCNFTGNPPPIITWTRKNNMLPNGDKTYVGNLFIIESVRRQADGIYICTASNDIGTPVDEEIDLNILYPPEVKEEQSIVFTTEGAETEIVCIVHAEPKADVLWYRDTLQLDMTEWRITDIRGNRYTLRMRKVQSTDFGNYSCVADNGLGKSKRSIELTGRPDVAVISGPPQSRTKNEYEMVWTVKSHSPIVEYKLLYRPIKTNKSSQEIQYKRPMRLGWNDDWTELVLNPPSTDQLEKKRAETIQDLDAGTKYEATVQSRNRYGWSEVSESFFFTTNTKNDPELRDMSITAGSANKAVEMIQGPLLCIIMVIYNTA</sequence>
<evidence type="ECO:0000313" key="6">
    <source>
        <dbReference type="Proteomes" id="UP000325440"/>
    </source>
</evidence>
<feature type="domain" description="Ig-like" evidence="3">
    <location>
        <begin position="22"/>
        <end position="100"/>
    </location>
</feature>
<dbReference type="SUPFAM" id="SSF49265">
    <property type="entry name" value="Fibronectin type III"/>
    <property type="match status" value="1"/>
</dbReference>
<dbReference type="AlphaFoldDB" id="A0A5E4LZL9"/>
<dbReference type="FunFam" id="2.60.40.10:FF:000877">
    <property type="entry name" value="CLUMA_CG002357, isoform A"/>
    <property type="match status" value="1"/>
</dbReference>
<dbReference type="PANTHER" id="PTHR45080">
    <property type="entry name" value="CONTACTIN 5"/>
    <property type="match status" value="1"/>
</dbReference>
<feature type="domain" description="Fibronectin type-III" evidence="4">
    <location>
        <begin position="308"/>
        <end position="420"/>
    </location>
</feature>
<evidence type="ECO:0000256" key="2">
    <source>
        <dbReference type="ARBA" id="ARBA00023319"/>
    </source>
</evidence>
<dbReference type="SMART" id="SM00409">
    <property type="entry name" value="IG"/>
    <property type="match status" value="3"/>
</dbReference>
<feature type="domain" description="Ig-like" evidence="3">
    <location>
        <begin position="118"/>
        <end position="204"/>
    </location>
</feature>
<keyword evidence="6" id="KW-1185">Reference proteome</keyword>
<proteinExistence type="predicted"/>
<dbReference type="GO" id="GO:0007156">
    <property type="term" value="P:homophilic cell adhesion via plasma membrane adhesion molecules"/>
    <property type="evidence" value="ECO:0007669"/>
    <property type="project" value="TreeGrafter"/>
</dbReference>
<dbReference type="InterPro" id="IPR003598">
    <property type="entry name" value="Ig_sub2"/>
</dbReference>
<evidence type="ECO:0000259" key="4">
    <source>
        <dbReference type="PROSITE" id="PS50853"/>
    </source>
</evidence>
<dbReference type="CDD" id="cd00063">
    <property type="entry name" value="FN3"/>
    <property type="match status" value="1"/>
</dbReference>
<dbReference type="InterPro" id="IPR013783">
    <property type="entry name" value="Ig-like_fold"/>
</dbReference>
<dbReference type="Pfam" id="PF00041">
    <property type="entry name" value="fn3"/>
    <property type="match status" value="1"/>
</dbReference>
<dbReference type="OrthoDB" id="6159398at2759"/>
<evidence type="ECO:0000259" key="3">
    <source>
        <dbReference type="PROSITE" id="PS50835"/>
    </source>
</evidence>
<dbReference type="InterPro" id="IPR036116">
    <property type="entry name" value="FN3_sf"/>
</dbReference>